<gene>
    <name evidence="1" type="ORF">DVG78_10885</name>
</gene>
<evidence type="ECO:0000313" key="2">
    <source>
        <dbReference type="Proteomes" id="UP000253141"/>
    </source>
</evidence>
<dbReference type="EMBL" id="QPIW01000007">
    <property type="protein sequence ID" value="RDB05907.1"/>
    <property type="molecule type" value="Genomic_DNA"/>
</dbReference>
<dbReference type="AlphaFoldDB" id="A0A369IBT4"/>
<evidence type="ECO:0000313" key="1">
    <source>
        <dbReference type="EMBL" id="RDB05907.1"/>
    </source>
</evidence>
<dbReference type="InterPro" id="IPR008930">
    <property type="entry name" value="Terpenoid_cyclase/PrenylTrfase"/>
</dbReference>
<protein>
    <submittedName>
        <fullName evidence="1">Uncharacterized protein</fullName>
    </submittedName>
</protein>
<keyword evidence="2" id="KW-1185">Reference proteome</keyword>
<proteinExistence type="predicted"/>
<dbReference type="SUPFAM" id="SSF48239">
    <property type="entry name" value="Terpenoid cyclases/Protein prenyltransferases"/>
    <property type="match status" value="1"/>
</dbReference>
<dbReference type="OrthoDB" id="914199at2"/>
<sequence length="471" mass="54043">MAQSKISFDTLQYDLKGALQFLADAQCKETIEGKTYAGEWPAYMQMHKRFVMLGTRQKYRDSNSFTTSGIYNLLSEMYLTDTSLTQILPMLRASFHEIQSYATEQRYNFWKLLPPNRDLQKGLQPSPVPWVRRPTHFKLRSRYINNAANVENDADDTASGNLAGLYHRQIFGEETSQLAAIDSLVDFSNTSERRLAPFQLFDTYLDTLRKNRHWYNYLFNGCAHSGAYMTWLGQEVAFKKWSIVKTFGHNQIFYLKQSICYPKPYLPYLPYGTNDVDAVVNANVLTYLAQKGELALSKGTTGAHRFIYHQAVRKRWSRAGHYYPNRYHFHYAVSRALAAGDTALLPTARLMLQHLTESQRQAGSYRSRSRVNHGDELQSTTYALLALLNFKNMGLNVPQSSLNRAVNFLRSQRQCVDNKVFWEGGVYFSGGTVVRNVLYFTSDAYTTALVAQALQKYIMQENLSQSITGRD</sequence>
<accession>A0A369IBT4</accession>
<reference evidence="1 2" key="1">
    <citation type="submission" date="2018-07" db="EMBL/GenBank/DDBJ databases">
        <title>Genome analysis of Runella aurantiaca.</title>
        <authorList>
            <person name="Yang X."/>
        </authorList>
    </citation>
    <scope>NUCLEOTIDE SEQUENCE [LARGE SCALE GENOMIC DNA]</scope>
    <source>
        <strain evidence="1 2">YX9</strain>
    </source>
</reference>
<name>A0A369IBT4_9BACT</name>
<dbReference type="Proteomes" id="UP000253141">
    <property type="component" value="Unassembled WGS sequence"/>
</dbReference>
<dbReference type="Gene3D" id="1.50.10.20">
    <property type="match status" value="1"/>
</dbReference>
<organism evidence="1 2">
    <name type="scientific">Runella aurantiaca</name>
    <dbReference type="NCBI Taxonomy" id="2282308"/>
    <lineage>
        <taxon>Bacteria</taxon>
        <taxon>Pseudomonadati</taxon>
        <taxon>Bacteroidota</taxon>
        <taxon>Cytophagia</taxon>
        <taxon>Cytophagales</taxon>
        <taxon>Spirosomataceae</taxon>
        <taxon>Runella</taxon>
    </lineage>
</organism>
<comment type="caution">
    <text evidence="1">The sequence shown here is derived from an EMBL/GenBank/DDBJ whole genome shotgun (WGS) entry which is preliminary data.</text>
</comment>
<dbReference type="RefSeq" id="WP_114461103.1">
    <property type="nucleotide sequence ID" value="NZ_QPIW01000007.1"/>
</dbReference>